<sequence length="346" mass="37041">MSVAVTSPAEAAGSRPAREGRPGPPRRRLLGAAMEVVAAKVLCLLGTLALMLAGALLPVKVLEADPERAQRSRRALGLCNALGGGVFLATCFNALLPAVREKLQEVLKLGNVTTDYPLAETIMMLGFFMTVFVEQLVLTFRKEKPSFIDLETFNAGSDVGSDSEYESPFIEPSWGHSHRADRGRHSHGLAIYELSRSSPLRLFSLVFALSAHSIFEGLALGLQEEGDRVMSLFLGVAIHETLVAVALGINMAKTGLKIKEASKLAAAVSLMIPLGIGIGMGIESAQNVASSVASVILQGIAGGTFLFVTFFEILAKELEDKNDRLLKVLFLLLGYAALAGLVFFKW</sequence>
<dbReference type="Proteomes" id="UP001652622">
    <property type="component" value="Unplaced"/>
</dbReference>
<dbReference type="AlphaFoldDB" id="A0A6P9CFT7"/>
<keyword evidence="4" id="KW-1003">Cell membrane</keyword>
<evidence type="ECO:0000256" key="12">
    <source>
        <dbReference type="ARBA" id="ARBA00039395"/>
    </source>
</evidence>
<dbReference type="GO" id="GO:0016324">
    <property type="term" value="C:apical plasma membrane"/>
    <property type="evidence" value="ECO:0007669"/>
    <property type="project" value="UniProtKB-SubCell"/>
</dbReference>
<evidence type="ECO:0000256" key="15">
    <source>
        <dbReference type="SAM" id="MobiDB-lite"/>
    </source>
</evidence>
<dbReference type="InterPro" id="IPR003689">
    <property type="entry name" value="ZIP"/>
</dbReference>
<accession>A0A6P9CFT7</accession>
<evidence type="ECO:0000256" key="2">
    <source>
        <dbReference type="ARBA" id="ARBA00006939"/>
    </source>
</evidence>
<dbReference type="KEGG" id="pgut:117670579"/>
<gene>
    <name evidence="18" type="primary">SLC39A3</name>
</gene>
<feature type="transmembrane region" description="Helical" evidence="16">
    <location>
        <begin position="325"/>
        <end position="344"/>
    </location>
</feature>
<evidence type="ECO:0000256" key="13">
    <source>
        <dbReference type="ARBA" id="ARBA00041702"/>
    </source>
</evidence>
<feature type="transmembrane region" description="Helical" evidence="16">
    <location>
        <begin position="288"/>
        <end position="313"/>
    </location>
</feature>
<evidence type="ECO:0000256" key="4">
    <source>
        <dbReference type="ARBA" id="ARBA00022475"/>
    </source>
</evidence>
<evidence type="ECO:0000256" key="14">
    <source>
        <dbReference type="ARBA" id="ARBA00042778"/>
    </source>
</evidence>
<evidence type="ECO:0000256" key="6">
    <source>
        <dbReference type="ARBA" id="ARBA00022833"/>
    </source>
</evidence>
<evidence type="ECO:0000256" key="7">
    <source>
        <dbReference type="ARBA" id="ARBA00022906"/>
    </source>
</evidence>
<keyword evidence="10 16" id="KW-0472">Membrane</keyword>
<evidence type="ECO:0000256" key="10">
    <source>
        <dbReference type="ARBA" id="ARBA00023136"/>
    </source>
</evidence>
<keyword evidence="6" id="KW-0862">Zinc</keyword>
<feature type="transmembrane region" description="Helical" evidence="16">
    <location>
        <begin position="202"/>
        <end position="223"/>
    </location>
</feature>
<reference evidence="18" key="1">
    <citation type="submission" date="2025-08" db="UniProtKB">
        <authorList>
            <consortium name="RefSeq"/>
        </authorList>
    </citation>
    <scope>IDENTIFICATION</scope>
    <source>
        <tissue evidence="18">Blood</tissue>
    </source>
</reference>
<comment type="subcellular location">
    <subcellularLocation>
        <location evidence="1">Apical cell membrane</location>
        <topology evidence="1">Multi-pass membrane protein</topology>
    </subcellularLocation>
</comment>
<keyword evidence="17" id="KW-1185">Reference proteome</keyword>
<proteinExistence type="inferred from homology"/>
<feature type="region of interest" description="Disordered" evidence="15">
    <location>
        <begin position="1"/>
        <end position="25"/>
    </location>
</feature>
<name>A0A6P9CFT7_PANGU</name>
<protein>
    <recommendedName>
        <fullName evidence="12">Zinc transporter ZIP3</fullName>
    </recommendedName>
    <alternativeName>
        <fullName evidence="14">Solute carrier family 39 member 3</fullName>
    </alternativeName>
    <alternativeName>
        <fullName evidence="13">Zrt- and Irt-like protein 3</fullName>
    </alternativeName>
</protein>
<comment type="catalytic activity">
    <reaction evidence="11">
        <text>Zn(2+)(in) = Zn(2+)(out)</text>
        <dbReference type="Rhea" id="RHEA:29351"/>
        <dbReference type="ChEBI" id="CHEBI:29105"/>
    </reaction>
    <physiologicalReaction direction="left-to-right" evidence="11">
        <dbReference type="Rhea" id="RHEA:29352"/>
    </physiologicalReaction>
</comment>
<dbReference type="GO" id="GO:0005385">
    <property type="term" value="F:zinc ion transmembrane transporter activity"/>
    <property type="evidence" value="ECO:0007669"/>
    <property type="project" value="TreeGrafter"/>
</dbReference>
<feature type="transmembrane region" description="Helical" evidence="16">
    <location>
        <begin position="78"/>
        <end position="96"/>
    </location>
</feature>
<evidence type="ECO:0000256" key="9">
    <source>
        <dbReference type="ARBA" id="ARBA00023065"/>
    </source>
</evidence>
<evidence type="ECO:0000256" key="3">
    <source>
        <dbReference type="ARBA" id="ARBA00022448"/>
    </source>
</evidence>
<organism evidence="17 18">
    <name type="scientific">Pantherophis guttatus</name>
    <name type="common">Corn snake</name>
    <name type="synonym">Elaphe guttata</name>
    <dbReference type="NCBI Taxonomy" id="94885"/>
    <lineage>
        <taxon>Eukaryota</taxon>
        <taxon>Metazoa</taxon>
        <taxon>Chordata</taxon>
        <taxon>Craniata</taxon>
        <taxon>Vertebrata</taxon>
        <taxon>Euteleostomi</taxon>
        <taxon>Lepidosauria</taxon>
        <taxon>Squamata</taxon>
        <taxon>Bifurcata</taxon>
        <taxon>Unidentata</taxon>
        <taxon>Episquamata</taxon>
        <taxon>Toxicofera</taxon>
        <taxon>Serpentes</taxon>
        <taxon>Colubroidea</taxon>
        <taxon>Colubridae</taxon>
        <taxon>Colubrinae</taxon>
        <taxon>Pantherophis</taxon>
    </lineage>
</organism>
<evidence type="ECO:0000256" key="1">
    <source>
        <dbReference type="ARBA" id="ARBA00004424"/>
    </source>
</evidence>
<evidence type="ECO:0000313" key="17">
    <source>
        <dbReference type="Proteomes" id="UP001652622"/>
    </source>
</evidence>
<feature type="transmembrane region" description="Helical" evidence="16">
    <location>
        <begin position="264"/>
        <end position="282"/>
    </location>
</feature>
<dbReference type="PANTHER" id="PTHR11040:SF221">
    <property type="entry name" value="ZINC TRANSPORTER ZIP3"/>
    <property type="match status" value="1"/>
</dbReference>
<keyword evidence="9" id="KW-0406">Ion transport</keyword>
<dbReference type="RefSeq" id="XP_034281744.2">
    <property type="nucleotide sequence ID" value="XM_034425853.2"/>
</dbReference>
<keyword evidence="7" id="KW-0864">Zinc transport</keyword>
<feature type="transmembrane region" description="Helical" evidence="16">
    <location>
        <begin position="37"/>
        <end position="57"/>
    </location>
</feature>
<keyword evidence="5 16" id="KW-0812">Transmembrane</keyword>
<evidence type="ECO:0000256" key="8">
    <source>
        <dbReference type="ARBA" id="ARBA00022989"/>
    </source>
</evidence>
<keyword evidence="8 16" id="KW-1133">Transmembrane helix</keyword>
<evidence type="ECO:0000313" key="18">
    <source>
        <dbReference type="RefSeq" id="XP_034281744.2"/>
    </source>
</evidence>
<dbReference type="GeneID" id="117670579"/>
<comment type="similarity">
    <text evidence="2">Belongs to the ZIP transporter (TC 2.A.5) family.</text>
</comment>
<dbReference type="Pfam" id="PF02535">
    <property type="entry name" value="Zip"/>
    <property type="match status" value="1"/>
</dbReference>
<dbReference type="PANTHER" id="PTHR11040">
    <property type="entry name" value="ZINC/IRON TRANSPORTER"/>
    <property type="match status" value="1"/>
</dbReference>
<keyword evidence="3" id="KW-0813">Transport</keyword>
<evidence type="ECO:0000256" key="5">
    <source>
        <dbReference type="ARBA" id="ARBA00022692"/>
    </source>
</evidence>
<feature type="transmembrane region" description="Helical" evidence="16">
    <location>
        <begin position="116"/>
        <end position="138"/>
    </location>
</feature>
<evidence type="ECO:0000256" key="16">
    <source>
        <dbReference type="SAM" id="Phobius"/>
    </source>
</evidence>
<evidence type="ECO:0000256" key="11">
    <source>
        <dbReference type="ARBA" id="ARBA00036307"/>
    </source>
</evidence>
<feature type="transmembrane region" description="Helical" evidence="16">
    <location>
        <begin position="229"/>
        <end position="252"/>
    </location>
</feature>
<dbReference type="InParanoid" id="A0A6P9CFT7"/>